<sequence>MGFESVEWGVYIGTREESQGWGFVEASDTRRITQPKHHLVTPLLHSSTTETATLENPTNERRASLIREISRLQQVAARGITLFVQEARTTIHPELKLRTEDILRGREPLQIVSELEADELEQRVEFELAGITKALENLECRTPVPTNEDFNDLISQLADIRKAITESARELSPIKSSEEGSFHSLDSEDEIGEETVIPDPSRSTKIFPEGDPWGPNHPFTPFDFWKSDEDSTREEFEQSSTFDSDDEPLGDWIGDLDQGDYERLQAEWNAQNTSQQSISTQSTTETEPETSNVFTMSTATDIVSRMQAKASEDLEFFGYYEEEGEDKPAVTEEMKSMAAEDFESYMDAVGFAATFLMPPSNTSSPELVERSRKVAFELGLKGEARAFFATLDARTRRDYKAVVTKFRLRYIGGLDALEEKSKRKEALLKFQSSCSQGSKSLMRYLAEGMFYYERVDPRYKWSSGTTDSEWDLEEGFVDGLTDVGLADTLRGRLASQGKTTFAIKDILDNVKYLRRRAWSNEEYTRHYNQLRDSELGIEKPKEPMDNALLARAIDKLADKVEKVGSQNGSSAGSVAPPSYASNSNRQPLGQSTYNKQWPMRGNCYSCGQVGHTSNLCTNPNKLSREESLKLINRDRDLRAARESAQAN</sequence>
<feature type="region of interest" description="Disordered" evidence="2">
    <location>
        <begin position="270"/>
        <end position="291"/>
    </location>
</feature>
<name>A0A3N4IEW1_ASCIM</name>
<protein>
    <recommendedName>
        <fullName evidence="3">CCHC-type domain-containing protein</fullName>
    </recommendedName>
</protein>
<evidence type="ECO:0000256" key="1">
    <source>
        <dbReference type="PROSITE-ProRule" id="PRU00047"/>
    </source>
</evidence>
<dbReference type="AlphaFoldDB" id="A0A3N4IEW1"/>
<dbReference type="SMART" id="SM00343">
    <property type="entry name" value="ZnF_C2HC"/>
    <property type="match status" value="1"/>
</dbReference>
<dbReference type="PROSITE" id="PS50158">
    <property type="entry name" value="ZF_CCHC"/>
    <property type="match status" value="1"/>
</dbReference>
<feature type="domain" description="CCHC-type" evidence="3">
    <location>
        <begin position="603"/>
        <end position="618"/>
    </location>
</feature>
<dbReference type="Proteomes" id="UP000275078">
    <property type="component" value="Unassembled WGS sequence"/>
</dbReference>
<feature type="compositionally biased region" description="Low complexity" evidence="2">
    <location>
        <begin position="273"/>
        <end position="291"/>
    </location>
</feature>
<feature type="compositionally biased region" description="Polar residues" evidence="2">
    <location>
        <begin position="579"/>
        <end position="594"/>
    </location>
</feature>
<feature type="region of interest" description="Disordered" evidence="2">
    <location>
        <begin position="563"/>
        <end position="594"/>
    </location>
</feature>
<evidence type="ECO:0000256" key="2">
    <source>
        <dbReference type="SAM" id="MobiDB-lite"/>
    </source>
</evidence>
<gene>
    <name evidence="4" type="ORF">BJ508DRAFT_323980</name>
</gene>
<accession>A0A3N4IEW1</accession>
<reference evidence="4 5" key="1">
    <citation type="journal article" date="2018" name="Nat. Ecol. Evol.">
        <title>Pezizomycetes genomes reveal the molecular basis of ectomycorrhizal truffle lifestyle.</title>
        <authorList>
            <person name="Murat C."/>
            <person name="Payen T."/>
            <person name="Noel B."/>
            <person name="Kuo A."/>
            <person name="Morin E."/>
            <person name="Chen J."/>
            <person name="Kohler A."/>
            <person name="Krizsan K."/>
            <person name="Balestrini R."/>
            <person name="Da Silva C."/>
            <person name="Montanini B."/>
            <person name="Hainaut M."/>
            <person name="Levati E."/>
            <person name="Barry K.W."/>
            <person name="Belfiori B."/>
            <person name="Cichocki N."/>
            <person name="Clum A."/>
            <person name="Dockter R.B."/>
            <person name="Fauchery L."/>
            <person name="Guy J."/>
            <person name="Iotti M."/>
            <person name="Le Tacon F."/>
            <person name="Lindquist E.A."/>
            <person name="Lipzen A."/>
            <person name="Malagnac F."/>
            <person name="Mello A."/>
            <person name="Molinier V."/>
            <person name="Miyauchi S."/>
            <person name="Poulain J."/>
            <person name="Riccioni C."/>
            <person name="Rubini A."/>
            <person name="Sitrit Y."/>
            <person name="Splivallo R."/>
            <person name="Traeger S."/>
            <person name="Wang M."/>
            <person name="Zifcakova L."/>
            <person name="Wipf D."/>
            <person name="Zambonelli A."/>
            <person name="Paolocci F."/>
            <person name="Nowrousian M."/>
            <person name="Ottonello S."/>
            <person name="Baldrian P."/>
            <person name="Spatafora J.W."/>
            <person name="Henrissat B."/>
            <person name="Nagy L.G."/>
            <person name="Aury J.M."/>
            <person name="Wincker P."/>
            <person name="Grigoriev I.V."/>
            <person name="Bonfante P."/>
            <person name="Martin F.M."/>
        </authorList>
    </citation>
    <scope>NUCLEOTIDE SEQUENCE [LARGE SCALE GENOMIC DNA]</scope>
    <source>
        <strain evidence="4 5">RN42</strain>
    </source>
</reference>
<dbReference type="GO" id="GO:0003676">
    <property type="term" value="F:nucleic acid binding"/>
    <property type="evidence" value="ECO:0007669"/>
    <property type="project" value="InterPro"/>
</dbReference>
<organism evidence="4 5">
    <name type="scientific">Ascobolus immersus RN42</name>
    <dbReference type="NCBI Taxonomy" id="1160509"/>
    <lineage>
        <taxon>Eukaryota</taxon>
        <taxon>Fungi</taxon>
        <taxon>Dikarya</taxon>
        <taxon>Ascomycota</taxon>
        <taxon>Pezizomycotina</taxon>
        <taxon>Pezizomycetes</taxon>
        <taxon>Pezizales</taxon>
        <taxon>Ascobolaceae</taxon>
        <taxon>Ascobolus</taxon>
    </lineage>
</organism>
<keyword evidence="1" id="KW-0863">Zinc-finger</keyword>
<keyword evidence="5" id="KW-1185">Reference proteome</keyword>
<evidence type="ECO:0000313" key="5">
    <source>
        <dbReference type="Proteomes" id="UP000275078"/>
    </source>
</evidence>
<evidence type="ECO:0000259" key="3">
    <source>
        <dbReference type="PROSITE" id="PS50158"/>
    </source>
</evidence>
<dbReference type="EMBL" id="ML119661">
    <property type="protein sequence ID" value="RPA83987.1"/>
    <property type="molecule type" value="Genomic_DNA"/>
</dbReference>
<proteinExistence type="predicted"/>
<dbReference type="InterPro" id="IPR001878">
    <property type="entry name" value="Znf_CCHC"/>
</dbReference>
<keyword evidence="1" id="KW-0479">Metal-binding</keyword>
<dbReference type="GO" id="GO:0008270">
    <property type="term" value="F:zinc ion binding"/>
    <property type="evidence" value="ECO:0007669"/>
    <property type="project" value="UniProtKB-KW"/>
</dbReference>
<evidence type="ECO:0000313" key="4">
    <source>
        <dbReference type="EMBL" id="RPA83987.1"/>
    </source>
</evidence>
<feature type="compositionally biased region" description="Basic and acidic residues" evidence="2">
    <location>
        <begin position="225"/>
        <end position="236"/>
    </location>
</feature>
<feature type="region of interest" description="Disordered" evidence="2">
    <location>
        <begin position="171"/>
        <end position="250"/>
    </location>
</feature>
<keyword evidence="1" id="KW-0862">Zinc</keyword>